<feature type="transmembrane region" description="Helical" evidence="9">
    <location>
        <begin position="405"/>
        <end position="423"/>
    </location>
</feature>
<dbReference type="InterPro" id="IPR013057">
    <property type="entry name" value="AA_transpt_TM"/>
</dbReference>
<dbReference type="GO" id="GO:0005774">
    <property type="term" value="C:vacuolar membrane"/>
    <property type="evidence" value="ECO:0007669"/>
    <property type="project" value="TreeGrafter"/>
</dbReference>
<evidence type="ECO:0000256" key="4">
    <source>
        <dbReference type="ARBA" id="ARBA00022692"/>
    </source>
</evidence>
<feature type="domain" description="Amino acid transporter transmembrane" evidence="10">
    <location>
        <begin position="130"/>
        <end position="519"/>
    </location>
</feature>
<evidence type="ECO:0000259" key="10">
    <source>
        <dbReference type="Pfam" id="PF01490"/>
    </source>
</evidence>
<dbReference type="PANTHER" id="PTHR22950">
    <property type="entry name" value="AMINO ACID TRANSPORTER"/>
    <property type="match status" value="1"/>
</dbReference>
<evidence type="ECO:0000256" key="9">
    <source>
        <dbReference type="SAM" id="Phobius"/>
    </source>
</evidence>
<feature type="transmembrane region" description="Helical" evidence="9">
    <location>
        <begin position="314"/>
        <end position="332"/>
    </location>
</feature>
<feature type="transmembrane region" description="Helical" evidence="9">
    <location>
        <begin position="209"/>
        <end position="229"/>
    </location>
</feature>
<evidence type="ECO:0000313" key="12">
    <source>
        <dbReference type="Proteomes" id="UP000242146"/>
    </source>
</evidence>
<name>A0A1X2GFX1_9FUNG</name>
<evidence type="ECO:0000256" key="6">
    <source>
        <dbReference type="ARBA" id="ARBA00022989"/>
    </source>
</evidence>
<dbReference type="PANTHER" id="PTHR22950:SF692">
    <property type="entry name" value="TRANSMEMBRANE AMINO ACID TRANSPORTER FAMILY PROTEIN"/>
    <property type="match status" value="1"/>
</dbReference>
<feature type="transmembrane region" description="Helical" evidence="9">
    <location>
        <begin position="500"/>
        <end position="520"/>
    </location>
</feature>
<evidence type="ECO:0000256" key="7">
    <source>
        <dbReference type="ARBA" id="ARBA00023136"/>
    </source>
</evidence>
<evidence type="ECO:0000313" key="11">
    <source>
        <dbReference type="EMBL" id="ORX52804.1"/>
    </source>
</evidence>
<feature type="region of interest" description="Disordered" evidence="8">
    <location>
        <begin position="1"/>
        <end position="38"/>
    </location>
</feature>
<feature type="transmembrane region" description="Helical" evidence="9">
    <location>
        <begin position="265"/>
        <end position="283"/>
    </location>
</feature>
<reference evidence="11 12" key="1">
    <citation type="submission" date="2016-07" db="EMBL/GenBank/DDBJ databases">
        <title>Pervasive Adenine N6-methylation of Active Genes in Fungi.</title>
        <authorList>
            <consortium name="DOE Joint Genome Institute"/>
            <person name="Mondo S.J."/>
            <person name="Dannebaum R.O."/>
            <person name="Kuo R.C."/>
            <person name="Labutti K."/>
            <person name="Haridas S."/>
            <person name="Kuo A."/>
            <person name="Salamov A."/>
            <person name="Ahrendt S.R."/>
            <person name="Lipzen A."/>
            <person name="Sullivan W."/>
            <person name="Andreopoulos W.B."/>
            <person name="Clum A."/>
            <person name="Lindquist E."/>
            <person name="Daum C."/>
            <person name="Ramamoorthy G.K."/>
            <person name="Gryganskyi A."/>
            <person name="Culley D."/>
            <person name="Magnuson J.K."/>
            <person name="James T.Y."/>
            <person name="O'Malley M.A."/>
            <person name="Stajich J.E."/>
            <person name="Spatafora J.W."/>
            <person name="Visel A."/>
            <person name="Grigoriev I.V."/>
        </authorList>
    </citation>
    <scope>NUCLEOTIDE SEQUENCE [LARGE SCALE GENOMIC DNA]</scope>
    <source>
        <strain evidence="11 12">NRRL 3301</strain>
    </source>
</reference>
<comment type="similarity">
    <text evidence="2">Belongs to the amino acid/polyamine transporter 2 family.</text>
</comment>
<accession>A0A1X2GFX1</accession>
<dbReference type="AlphaFoldDB" id="A0A1X2GFX1"/>
<feature type="transmembrane region" description="Helical" evidence="9">
    <location>
        <begin position="160"/>
        <end position="179"/>
    </location>
</feature>
<feature type="transmembrane region" description="Helical" evidence="9">
    <location>
        <begin position="344"/>
        <end position="364"/>
    </location>
</feature>
<keyword evidence="6 9" id="KW-1133">Transmembrane helix</keyword>
<keyword evidence="4 9" id="KW-0812">Transmembrane</keyword>
<dbReference type="EMBL" id="MCGT01000017">
    <property type="protein sequence ID" value="ORX52804.1"/>
    <property type="molecule type" value="Genomic_DNA"/>
</dbReference>
<evidence type="ECO:0000256" key="5">
    <source>
        <dbReference type="ARBA" id="ARBA00022970"/>
    </source>
</evidence>
<evidence type="ECO:0000256" key="1">
    <source>
        <dbReference type="ARBA" id="ARBA00004141"/>
    </source>
</evidence>
<keyword evidence="3" id="KW-0813">Transport</keyword>
<dbReference type="Proteomes" id="UP000242146">
    <property type="component" value="Unassembled WGS sequence"/>
</dbReference>
<comment type="caution">
    <text evidence="11">The sequence shown here is derived from an EMBL/GenBank/DDBJ whole genome shotgun (WGS) entry which is preliminary data.</text>
</comment>
<feature type="transmembrane region" description="Helical" evidence="9">
    <location>
        <begin position="443"/>
        <end position="460"/>
    </location>
</feature>
<proteinExistence type="inferred from homology"/>
<feature type="transmembrane region" description="Helical" evidence="9">
    <location>
        <begin position="466"/>
        <end position="488"/>
    </location>
</feature>
<protein>
    <recommendedName>
        <fullName evidence="10">Amino acid transporter transmembrane domain-containing protein</fullName>
    </recommendedName>
</protein>
<dbReference type="GO" id="GO:0015179">
    <property type="term" value="F:L-amino acid transmembrane transporter activity"/>
    <property type="evidence" value="ECO:0007669"/>
    <property type="project" value="TreeGrafter"/>
</dbReference>
<gene>
    <name evidence="11" type="ORF">DM01DRAFT_1288598</name>
</gene>
<keyword evidence="5" id="KW-0029">Amino-acid transport</keyword>
<evidence type="ECO:0000256" key="2">
    <source>
        <dbReference type="ARBA" id="ARBA00008066"/>
    </source>
</evidence>
<organism evidence="11 12">
    <name type="scientific">Hesseltinella vesiculosa</name>
    <dbReference type="NCBI Taxonomy" id="101127"/>
    <lineage>
        <taxon>Eukaryota</taxon>
        <taxon>Fungi</taxon>
        <taxon>Fungi incertae sedis</taxon>
        <taxon>Mucoromycota</taxon>
        <taxon>Mucoromycotina</taxon>
        <taxon>Mucoromycetes</taxon>
        <taxon>Mucorales</taxon>
        <taxon>Cunninghamellaceae</taxon>
        <taxon>Hesseltinella</taxon>
    </lineage>
</organism>
<dbReference type="OrthoDB" id="655540at2759"/>
<feature type="transmembrane region" description="Helical" evidence="9">
    <location>
        <begin position="241"/>
        <end position="258"/>
    </location>
</feature>
<comment type="subcellular location">
    <subcellularLocation>
        <location evidence="1">Membrane</location>
        <topology evidence="1">Multi-pass membrane protein</topology>
    </subcellularLocation>
</comment>
<keyword evidence="7 9" id="KW-0472">Membrane</keyword>
<dbReference type="STRING" id="101127.A0A1X2GFX1"/>
<sequence>MNIPNAVERGEVRPMSNLHPTQYGAVQPQDMPSSSWTESTFSDRVGSWVGSCSRTSLMYMAENVARCRTLLYLPEERANVVYFRSMYEYHPTVNRLPSHHDRPSLAGYAHIDKVDSIHSTISICMLDAQKSSFLQSAFNSINVLAGVGILALPLGFKCTGWVVGILLFAFCLGVTNHTAKLLGRCLSAFPECLTYGDIGRLAFKGKVPISLLFLTELTTVSVALVVLLADGLEVMLPHYHPLWIKVLCFFILTPMLFFPVRHLSYTSLVGIFSALFVVFVLFVDGLSKPTTPGSLWEPADTILWPVDFWSAAKGLGLIVGGFAGHAVFPTIFRDMAQTKQYSGMVDFTYLSTAFIYLGVAAGGYRMFGSSTMQEITQNLVAVPEYNQALNRALLFLIALNPISKYALTLNPVVVTIESIVIPWFSNTQHEQKQHGSRHRLLEILCRTLLSLFIVILAYILPDFSQVMALVGSFFSFAISGIFPIMCYLKLFHGSISILHTVYLYLLLFLCLAMAIAGTIACFV</sequence>
<keyword evidence="12" id="KW-1185">Reference proteome</keyword>
<dbReference type="Pfam" id="PF01490">
    <property type="entry name" value="Aa_trans"/>
    <property type="match status" value="1"/>
</dbReference>
<evidence type="ECO:0000256" key="3">
    <source>
        <dbReference type="ARBA" id="ARBA00022448"/>
    </source>
</evidence>
<evidence type="ECO:0000256" key="8">
    <source>
        <dbReference type="SAM" id="MobiDB-lite"/>
    </source>
</evidence>